<evidence type="ECO:0000256" key="3">
    <source>
        <dbReference type="ARBA" id="ARBA00023163"/>
    </source>
</evidence>
<evidence type="ECO:0000256" key="5">
    <source>
        <dbReference type="SAM" id="MobiDB-lite"/>
    </source>
</evidence>
<evidence type="ECO:0000256" key="4">
    <source>
        <dbReference type="ARBA" id="ARBA00023242"/>
    </source>
</evidence>
<dbReference type="InterPro" id="IPR050370">
    <property type="entry name" value="HES_HEY"/>
</dbReference>
<dbReference type="Gene3D" id="4.10.280.10">
    <property type="entry name" value="Helix-loop-helix DNA-binding domain"/>
    <property type="match status" value="1"/>
</dbReference>
<dbReference type="PANTHER" id="PTHR10985">
    <property type="entry name" value="BASIC HELIX-LOOP-HELIX TRANSCRIPTION FACTOR, HES-RELATED"/>
    <property type="match status" value="1"/>
</dbReference>
<reference evidence="7" key="1">
    <citation type="submission" date="2014-11" db="EMBL/GenBank/DDBJ databases">
        <authorList>
            <person name="Geib S."/>
        </authorList>
    </citation>
    <scope>NUCLEOTIDE SEQUENCE</scope>
</reference>
<evidence type="ECO:0000256" key="1">
    <source>
        <dbReference type="ARBA" id="ARBA00004123"/>
    </source>
</evidence>
<dbReference type="GO" id="GO:0046983">
    <property type="term" value="F:protein dimerization activity"/>
    <property type="evidence" value="ECO:0007669"/>
    <property type="project" value="InterPro"/>
</dbReference>
<keyword evidence="3" id="KW-0804">Transcription</keyword>
<keyword evidence="2" id="KW-0805">Transcription regulation</keyword>
<dbReference type="AlphaFoldDB" id="A0A0A1WVE7"/>
<sequence>MSYPTKMAPNHHPHHFMLHGLPLEPVSRTYQYRKIMKPMLERKRRARINKCLDELKDLMTSTLQADGENLSKLEKADILELTVRHLHRLRETNGLFVRHTDTLNMEKFWAGFQHCAVEVSHFLQKYDQQNKHVNGDLIKYIASYVPNMAAAVAAAAATASATTTPPTAHMPPQSVVGQLPPVGCRMTNHLNEHYQKYGTALRQHPAEAAAAISRMATAATTATPQPPLAAAAATQQHDRQHPAIQISASAVSNFERIWEAAARAAAANGKQRMHPYTRKALHNHSNNASGADSMAGGDESDEGGDCGDADYPASDGLVWRPW</sequence>
<dbReference type="CDD" id="cd19741">
    <property type="entry name" value="bHLH-O_ESMB_like"/>
    <property type="match status" value="1"/>
</dbReference>
<dbReference type="PROSITE" id="PS50888">
    <property type="entry name" value="BHLH"/>
    <property type="match status" value="1"/>
</dbReference>
<keyword evidence="4" id="KW-0539">Nucleus</keyword>
<name>A0A0A1WVE7_ZEUCU</name>
<evidence type="ECO:0000256" key="2">
    <source>
        <dbReference type="ARBA" id="ARBA00023015"/>
    </source>
</evidence>
<gene>
    <name evidence="7" type="primary">HLHm3_0</name>
    <name evidence="7" type="ORF">g.16385</name>
</gene>
<dbReference type="SUPFAM" id="SSF158457">
    <property type="entry name" value="Orange domain-like"/>
    <property type="match status" value="1"/>
</dbReference>
<organism evidence="7">
    <name type="scientific">Zeugodacus cucurbitae</name>
    <name type="common">Melon fruit fly</name>
    <name type="synonym">Bactrocera cucurbitae</name>
    <dbReference type="NCBI Taxonomy" id="28588"/>
    <lineage>
        <taxon>Eukaryota</taxon>
        <taxon>Metazoa</taxon>
        <taxon>Ecdysozoa</taxon>
        <taxon>Arthropoda</taxon>
        <taxon>Hexapoda</taxon>
        <taxon>Insecta</taxon>
        <taxon>Pterygota</taxon>
        <taxon>Neoptera</taxon>
        <taxon>Endopterygota</taxon>
        <taxon>Diptera</taxon>
        <taxon>Brachycera</taxon>
        <taxon>Muscomorpha</taxon>
        <taxon>Tephritoidea</taxon>
        <taxon>Tephritidae</taxon>
        <taxon>Zeugodacus</taxon>
        <taxon>Zeugodacus</taxon>
    </lineage>
</organism>
<feature type="compositionally biased region" description="Acidic residues" evidence="5">
    <location>
        <begin position="298"/>
        <end position="308"/>
    </location>
</feature>
<dbReference type="InterPro" id="IPR036638">
    <property type="entry name" value="HLH_DNA-bd_sf"/>
</dbReference>
<dbReference type="SMART" id="SM00353">
    <property type="entry name" value="HLH"/>
    <property type="match status" value="1"/>
</dbReference>
<dbReference type="FunFam" id="4.10.280.10:FF:000072">
    <property type="entry name" value="enhancer of split mgamma protein-like"/>
    <property type="match status" value="1"/>
</dbReference>
<protein>
    <submittedName>
        <fullName evidence="7">Enhancer of split m3 protein</fullName>
    </submittedName>
</protein>
<dbReference type="SUPFAM" id="SSF47459">
    <property type="entry name" value="HLH, helix-loop-helix DNA-binding domain"/>
    <property type="match status" value="1"/>
</dbReference>
<feature type="domain" description="BHLH" evidence="6">
    <location>
        <begin position="32"/>
        <end position="89"/>
    </location>
</feature>
<dbReference type="EMBL" id="GBXI01011914">
    <property type="protein sequence ID" value="JAD02378.1"/>
    <property type="molecule type" value="Transcribed_RNA"/>
</dbReference>
<accession>A0A0A1WVE7</accession>
<proteinExistence type="predicted"/>
<dbReference type="InterPro" id="IPR011598">
    <property type="entry name" value="bHLH_dom"/>
</dbReference>
<feature type="region of interest" description="Disordered" evidence="5">
    <location>
        <begin position="281"/>
        <end position="315"/>
    </location>
</feature>
<evidence type="ECO:0000259" key="6">
    <source>
        <dbReference type="PROSITE" id="PS50888"/>
    </source>
</evidence>
<dbReference type="Pfam" id="PF00010">
    <property type="entry name" value="HLH"/>
    <property type="match status" value="1"/>
</dbReference>
<evidence type="ECO:0000313" key="7">
    <source>
        <dbReference type="EMBL" id="JAD02378.1"/>
    </source>
</evidence>
<dbReference type="GO" id="GO:0005634">
    <property type="term" value="C:nucleus"/>
    <property type="evidence" value="ECO:0007669"/>
    <property type="project" value="UniProtKB-SubCell"/>
</dbReference>
<comment type="subcellular location">
    <subcellularLocation>
        <location evidence="1">Nucleus</location>
    </subcellularLocation>
</comment>
<reference evidence="7" key="2">
    <citation type="journal article" date="2015" name="Gigascience">
        <title>Reconstructing a comprehensive transcriptome assembly of a white-pupal translocated strain of the pest fruit fly Bactrocera cucurbitae.</title>
        <authorList>
            <person name="Sim S.B."/>
            <person name="Calla B."/>
            <person name="Hall B."/>
            <person name="DeRego T."/>
            <person name="Geib S.M."/>
        </authorList>
    </citation>
    <scope>NUCLEOTIDE SEQUENCE</scope>
</reference>